<dbReference type="RefSeq" id="WP_377120912.1">
    <property type="nucleotide sequence ID" value="NZ_JBHRSD010000006.1"/>
</dbReference>
<dbReference type="Gene3D" id="2.30.110.10">
    <property type="entry name" value="Electron Transport, Fmn-binding Protein, Chain A"/>
    <property type="match status" value="1"/>
</dbReference>
<dbReference type="Pfam" id="PF04299">
    <property type="entry name" value="FMN_bind_2"/>
    <property type="match status" value="1"/>
</dbReference>
<keyword evidence="2" id="KW-1185">Reference proteome</keyword>
<dbReference type="PANTHER" id="PTHR35802:SF1">
    <property type="entry name" value="PROTEASE SYNTHASE AND SPORULATION PROTEIN PAI 2"/>
    <property type="match status" value="1"/>
</dbReference>
<protein>
    <submittedName>
        <fullName evidence="1">FMN-binding negative transcriptional regulator</fullName>
    </submittedName>
</protein>
<dbReference type="PANTHER" id="PTHR35802">
    <property type="entry name" value="PROTEASE SYNTHASE AND SPORULATION PROTEIN PAI 2"/>
    <property type="match status" value="1"/>
</dbReference>
<comment type="caution">
    <text evidence="1">The sequence shown here is derived from an EMBL/GenBank/DDBJ whole genome shotgun (WGS) entry which is preliminary data.</text>
</comment>
<dbReference type="EMBL" id="JBHRSD010000006">
    <property type="protein sequence ID" value="MFC3031563.1"/>
    <property type="molecule type" value="Genomic_DNA"/>
</dbReference>
<accession>A0ABV7CG31</accession>
<dbReference type="SUPFAM" id="SSF50475">
    <property type="entry name" value="FMN-binding split barrel"/>
    <property type="match status" value="1"/>
</dbReference>
<dbReference type="InterPro" id="IPR007396">
    <property type="entry name" value="TR_PAI2-type"/>
</dbReference>
<organism evidence="1 2">
    <name type="scientific">Pseudoalteromonas fenneropenaei</name>
    <dbReference type="NCBI Taxonomy" id="1737459"/>
    <lineage>
        <taxon>Bacteria</taxon>
        <taxon>Pseudomonadati</taxon>
        <taxon>Pseudomonadota</taxon>
        <taxon>Gammaproteobacteria</taxon>
        <taxon>Alteromonadales</taxon>
        <taxon>Pseudoalteromonadaceae</taxon>
        <taxon>Pseudoalteromonas</taxon>
    </lineage>
</organism>
<evidence type="ECO:0000313" key="1">
    <source>
        <dbReference type="EMBL" id="MFC3031563.1"/>
    </source>
</evidence>
<name>A0ABV7CG31_9GAMM</name>
<sequence>MSYPKRQFQVDDPLPLQQLIARFPLATVIYAAQEFCLLPLYLDVATGRLLGHCARYNPLTNQNGNTVRVIFHGESEYISPNLLPSQKLPTWHYQAVAITGTFEAVTDAEAAWHNMVAQTDYFEATQPTPWLAYSMSAQDQAMLMKQIQVFAIHIDDMQGNFKLSQHKSNEHREALFQVLTSRQTKDFYVGTDYYRATTTS</sequence>
<gene>
    <name evidence="1" type="ORF">ACFOEE_03375</name>
</gene>
<dbReference type="InterPro" id="IPR012349">
    <property type="entry name" value="Split_barrel_FMN-bd"/>
</dbReference>
<dbReference type="Proteomes" id="UP001595453">
    <property type="component" value="Unassembled WGS sequence"/>
</dbReference>
<reference evidence="2" key="1">
    <citation type="journal article" date="2019" name="Int. J. Syst. Evol. Microbiol.">
        <title>The Global Catalogue of Microorganisms (GCM) 10K type strain sequencing project: providing services to taxonomists for standard genome sequencing and annotation.</title>
        <authorList>
            <consortium name="The Broad Institute Genomics Platform"/>
            <consortium name="The Broad Institute Genome Sequencing Center for Infectious Disease"/>
            <person name="Wu L."/>
            <person name="Ma J."/>
        </authorList>
    </citation>
    <scope>NUCLEOTIDE SEQUENCE [LARGE SCALE GENOMIC DNA]</scope>
    <source>
        <strain evidence="2">KCTC 42730</strain>
    </source>
</reference>
<dbReference type="PIRSF" id="PIRSF010372">
    <property type="entry name" value="PaiB"/>
    <property type="match status" value="1"/>
</dbReference>
<proteinExistence type="predicted"/>
<evidence type="ECO:0000313" key="2">
    <source>
        <dbReference type="Proteomes" id="UP001595453"/>
    </source>
</evidence>